<keyword evidence="6 13" id="KW-0732">Signal</keyword>
<dbReference type="InterPro" id="IPR012910">
    <property type="entry name" value="Plug_dom"/>
</dbReference>
<keyword evidence="16" id="KW-0675">Receptor</keyword>
<evidence type="ECO:0000259" key="15">
    <source>
        <dbReference type="Pfam" id="PF07715"/>
    </source>
</evidence>
<dbReference type="InterPro" id="IPR000531">
    <property type="entry name" value="Beta-barrel_TonB"/>
</dbReference>
<accession>A0ABU5DE15</accession>
<evidence type="ECO:0000256" key="12">
    <source>
        <dbReference type="RuleBase" id="RU003357"/>
    </source>
</evidence>
<dbReference type="InterPro" id="IPR039426">
    <property type="entry name" value="TonB-dep_rcpt-like"/>
</dbReference>
<evidence type="ECO:0000256" key="10">
    <source>
        <dbReference type="ARBA" id="ARBA00023136"/>
    </source>
</evidence>
<dbReference type="Proteomes" id="UP001285263">
    <property type="component" value="Unassembled WGS sequence"/>
</dbReference>
<evidence type="ECO:0000256" key="8">
    <source>
        <dbReference type="ARBA" id="ARBA00023065"/>
    </source>
</evidence>
<feature type="domain" description="TonB-dependent receptor-like beta-barrel" evidence="14">
    <location>
        <begin position="262"/>
        <end position="674"/>
    </location>
</feature>
<dbReference type="PANTHER" id="PTHR32552">
    <property type="entry name" value="FERRICHROME IRON RECEPTOR-RELATED"/>
    <property type="match status" value="1"/>
</dbReference>
<dbReference type="InterPro" id="IPR010917">
    <property type="entry name" value="TonB_rcpt_CS"/>
</dbReference>
<dbReference type="PROSITE" id="PS01156">
    <property type="entry name" value="TONB_DEPENDENT_REC_2"/>
    <property type="match status" value="1"/>
</dbReference>
<comment type="subcellular location">
    <subcellularLocation>
        <location evidence="1">Cell outer membrane</location>
        <topology evidence="1">Multi-pass membrane protein</topology>
    </subcellularLocation>
</comment>
<evidence type="ECO:0000256" key="7">
    <source>
        <dbReference type="ARBA" id="ARBA00023004"/>
    </source>
</evidence>
<evidence type="ECO:0000256" key="13">
    <source>
        <dbReference type="SAM" id="SignalP"/>
    </source>
</evidence>
<keyword evidence="10 12" id="KW-0472">Membrane</keyword>
<keyword evidence="11" id="KW-0998">Cell outer membrane</keyword>
<feature type="signal peptide" evidence="13">
    <location>
        <begin position="1"/>
        <end position="26"/>
    </location>
</feature>
<evidence type="ECO:0000256" key="11">
    <source>
        <dbReference type="ARBA" id="ARBA00023237"/>
    </source>
</evidence>
<evidence type="ECO:0000256" key="1">
    <source>
        <dbReference type="ARBA" id="ARBA00004571"/>
    </source>
</evidence>
<evidence type="ECO:0000256" key="4">
    <source>
        <dbReference type="ARBA" id="ARBA00022496"/>
    </source>
</evidence>
<dbReference type="InterPro" id="IPR036942">
    <property type="entry name" value="Beta-barrel_TonB_sf"/>
</dbReference>
<dbReference type="Gene3D" id="2.40.170.20">
    <property type="entry name" value="TonB-dependent receptor, beta-barrel domain"/>
    <property type="match status" value="1"/>
</dbReference>
<evidence type="ECO:0000256" key="3">
    <source>
        <dbReference type="ARBA" id="ARBA00022452"/>
    </source>
</evidence>
<dbReference type="RefSeq" id="WP_320422441.1">
    <property type="nucleotide sequence ID" value="NZ_JAXCLA010000003.1"/>
</dbReference>
<keyword evidence="5" id="KW-0812">Transmembrane</keyword>
<keyword evidence="17" id="KW-1185">Reference proteome</keyword>
<dbReference type="SUPFAM" id="SSF56935">
    <property type="entry name" value="Porins"/>
    <property type="match status" value="1"/>
</dbReference>
<feature type="chain" id="PRO_5047376711" evidence="13">
    <location>
        <begin position="27"/>
        <end position="752"/>
    </location>
</feature>
<comment type="caution">
    <text evidence="16">The sequence shown here is derived from an EMBL/GenBank/DDBJ whole genome shotgun (WGS) entry which is preliminary data.</text>
</comment>
<dbReference type="InterPro" id="IPR010916">
    <property type="entry name" value="TonB_box_CS"/>
</dbReference>
<comment type="similarity">
    <text evidence="12">Belongs to the TonB-dependent receptor family.</text>
</comment>
<gene>
    <name evidence="16" type="ORF">SNE35_08395</name>
</gene>
<dbReference type="PROSITE" id="PS00430">
    <property type="entry name" value="TONB_DEPENDENT_REC_1"/>
    <property type="match status" value="1"/>
</dbReference>
<evidence type="ECO:0000313" key="17">
    <source>
        <dbReference type="Proteomes" id="UP001285263"/>
    </source>
</evidence>
<protein>
    <submittedName>
        <fullName evidence="16">TonB-dependent receptor</fullName>
    </submittedName>
</protein>
<evidence type="ECO:0000256" key="9">
    <source>
        <dbReference type="ARBA" id="ARBA00023077"/>
    </source>
</evidence>
<keyword evidence="4" id="KW-0410">Iron transport</keyword>
<sequence length="752" mass="81432">MTDPKLSRAKLAASLALALAAWPAAAQDNKSQLDTVTVTAQRRVEDIKDVPAAVTTISGDALDALNASGQDVRMLSGRLPSLNIESSFGRAFPRFYIRGYGNTDFHLNASQPVSLIYDDVVQENPILKGFPVFDVKAVEVIAGPQGTLFGRNTPAGVVKFDSVAPSQKQDGYVSVGIGNLSSYSLEGAANLPLSGDWAARISVQDQHRGNWVTNTFPDAQTPKTEGFTDLALRLQALYKNGDFSALFNIHHRDLDGSPRLFRAGILVPGTNDLNPDFDPKKVSFDGKNEQKVKATGGSVRLKWDLPDVAIYSITGIETVQPFSRGDVDGGANYTFNFATPPAKLLPLNQQLGTAAFPVETSDELHGHRQLSQEVRVESKTPGPLSWQTGVFAFDERYTWQAIDYINCAPLNCQEFTHQTNRAFAVFGSVGYQLTPDFKLSAGARYTRDKKTLNSTAVDATVNSDGTALHPSGASTNDSKWTWDASAVYSLDKSTNVYAKVGTGFRASAVIPAGLKEAFGGTLLTASPETLTSYELGIKSDFWNRRARLSADVFSYDVKNMQLTSVGGNANSNSVQSINKVTGRGIELNLDLLPIDNLMIHLSGSINDTKIKDPNATAGPCGGGCTPLNPTAPSGAYYLNGNPLPNAPKYVGNFNLRYGFPLSDGSEVYVYTDWTYRSSVLLPLYKSVEFTGKPLTEGGLRGGYIWNNGKYEVAAYVRNITNKIVNTGDIDFNNLTGFINDPRTYGVQFKALF</sequence>
<dbReference type="Pfam" id="PF00593">
    <property type="entry name" value="TonB_dep_Rec_b-barrel"/>
    <property type="match status" value="1"/>
</dbReference>
<dbReference type="EMBL" id="JAXCLA010000003">
    <property type="protein sequence ID" value="MDY0744523.1"/>
    <property type="molecule type" value="Genomic_DNA"/>
</dbReference>
<evidence type="ECO:0000256" key="2">
    <source>
        <dbReference type="ARBA" id="ARBA00022448"/>
    </source>
</evidence>
<organism evidence="16 17">
    <name type="scientific">Roseateles agri</name>
    <dbReference type="NCBI Taxonomy" id="3098619"/>
    <lineage>
        <taxon>Bacteria</taxon>
        <taxon>Pseudomonadati</taxon>
        <taxon>Pseudomonadota</taxon>
        <taxon>Betaproteobacteria</taxon>
        <taxon>Burkholderiales</taxon>
        <taxon>Sphaerotilaceae</taxon>
        <taxon>Roseateles</taxon>
    </lineage>
</organism>
<feature type="domain" description="TonB-dependent receptor plug" evidence="15">
    <location>
        <begin position="47"/>
        <end position="157"/>
    </location>
</feature>
<reference evidence="16 17" key="1">
    <citation type="submission" date="2023-11" db="EMBL/GenBank/DDBJ databases">
        <title>Paucibacter sp. nov., isolated from fresh soil in Korea.</title>
        <authorList>
            <person name="Le N.T.T."/>
        </authorList>
    </citation>
    <scope>NUCLEOTIDE SEQUENCE [LARGE SCALE GENOMIC DNA]</scope>
    <source>
        <strain evidence="16 17">R3-3</strain>
    </source>
</reference>
<dbReference type="PANTHER" id="PTHR32552:SF81">
    <property type="entry name" value="TONB-DEPENDENT OUTER MEMBRANE RECEPTOR"/>
    <property type="match status" value="1"/>
</dbReference>
<keyword evidence="2" id="KW-0813">Transport</keyword>
<proteinExistence type="inferred from homology"/>
<keyword evidence="7" id="KW-0408">Iron</keyword>
<name>A0ABU5DE15_9BURK</name>
<keyword evidence="9 12" id="KW-0798">TonB box</keyword>
<evidence type="ECO:0000313" key="16">
    <source>
        <dbReference type="EMBL" id="MDY0744523.1"/>
    </source>
</evidence>
<evidence type="ECO:0000259" key="14">
    <source>
        <dbReference type="Pfam" id="PF00593"/>
    </source>
</evidence>
<dbReference type="Pfam" id="PF07715">
    <property type="entry name" value="Plug"/>
    <property type="match status" value="1"/>
</dbReference>
<keyword evidence="3" id="KW-1134">Transmembrane beta strand</keyword>
<keyword evidence="8" id="KW-0406">Ion transport</keyword>
<evidence type="ECO:0000256" key="6">
    <source>
        <dbReference type="ARBA" id="ARBA00022729"/>
    </source>
</evidence>
<evidence type="ECO:0000256" key="5">
    <source>
        <dbReference type="ARBA" id="ARBA00022692"/>
    </source>
</evidence>